<comment type="similarity">
    <text evidence="2">Belongs to the MoaD family.</text>
</comment>
<dbReference type="InterPro" id="IPR003749">
    <property type="entry name" value="ThiS/MoaD-like"/>
</dbReference>
<dbReference type="EMBL" id="BMOV01000007">
    <property type="protein sequence ID" value="GGO13665.1"/>
    <property type="molecule type" value="Genomic_DNA"/>
</dbReference>
<proteinExistence type="inferred from homology"/>
<keyword evidence="5" id="KW-1185">Reference proteome</keyword>
<dbReference type="InterPro" id="IPR012675">
    <property type="entry name" value="Beta-grasp_dom_sf"/>
</dbReference>
<dbReference type="InterPro" id="IPR016155">
    <property type="entry name" value="Mopterin_synth/thiamin_S_b"/>
</dbReference>
<dbReference type="PANTHER" id="PTHR33359:SF1">
    <property type="entry name" value="MOLYBDOPTERIN SYNTHASE SULFUR CARRIER SUBUNIT"/>
    <property type="match status" value="1"/>
</dbReference>
<protein>
    <recommendedName>
        <fullName evidence="3">Molybdopterin synthase sulfur carrier subunit</fullName>
    </recommendedName>
</protein>
<name>A0ABQ2LEK3_9PROT</name>
<organism evidence="4 5">
    <name type="scientific">Iodidimonas muriae</name>
    <dbReference type="NCBI Taxonomy" id="261467"/>
    <lineage>
        <taxon>Bacteria</taxon>
        <taxon>Pseudomonadati</taxon>
        <taxon>Pseudomonadota</taxon>
        <taxon>Alphaproteobacteria</taxon>
        <taxon>Iodidimonadales</taxon>
        <taxon>Iodidimonadaceae</taxon>
        <taxon>Iodidimonas</taxon>
    </lineage>
</organism>
<accession>A0ABQ2LEK3</accession>
<comment type="caution">
    <text evidence="4">The sequence shown here is derived from an EMBL/GenBank/DDBJ whole genome shotgun (WGS) entry which is preliminary data.</text>
</comment>
<dbReference type="CDD" id="cd00754">
    <property type="entry name" value="Ubl_MoaD"/>
    <property type="match status" value="1"/>
</dbReference>
<evidence type="ECO:0000256" key="2">
    <source>
        <dbReference type="ARBA" id="ARBA00024200"/>
    </source>
</evidence>
<dbReference type="NCBIfam" id="TIGR01682">
    <property type="entry name" value="moaD"/>
    <property type="match status" value="1"/>
</dbReference>
<dbReference type="Proteomes" id="UP000602381">
    <property type="component" value="Unassembled WGS sequence"/>
</dbReference>
<dbReference type="SUPFAM" id="SSF54285">
    <property type="entry name" value="MoaD/ThiS"/>
    <property type="match status" value="1"/>
</dbReference>
<gene>
    <name evidence="4" type="primary">moaD</name>
    <name evidence="4" type="ORF">GCM10007972_20080</name>
</gene>
<evidence type="ECO:0000313" key="5">
    <source>
        <dbReference type="Proteomes" id="UP000602381"/>
    </source>
</evidence>
<sequence>MITCLYFAWVRERIGCDEESLSPPSEVGNLHQFLDWLSRKSAAHAHALSDPTILRFAINQDYATMDSPIKKGDEVAIFPPVTGG</sequence>
<keyword evidence="1" id="KW-0547">Nucleotide-binding</keyword>
<dbReference type="Gene3D" id="3.10.20.30">
    <property type="match status" value="1"/>
</dbReference>
<dbReference type="RefSeq" id="WP_188873870.1">
    <property type="nucleotide sequence ID" value="NZ_BMOV01000007.1"/>
</dbReference>
<evidence type="ECO:0000313" key="4">
    <source>
        <dbReference type="EMBL" id="GGO13665.1"/>
    </source>
</evidence>
<evidence type="ECO:0000256" key="3">
    <source>
        <dbReference type="ARBA" id="ARBA00024247"/>
    </source>
</evidence>
<dbReference type="Pfam" id="PF02597">
    <property type="entry name" value="ThiS"/>
    <property type="match status" value="1"/>
</dbReference>
<reference evidence="5" key="1">
    <citation type="journal article" date="2019" name="Int. J. Syst. Evol. Microbiol.">
        <title>The Global Catalogue of Microorganisms (GCM) 10K type strain sequencing project: providing services to taxonomists for standard genome sequencing and annotation.</title>
        <authorList>
            <consortium name="The Broad Institute Genomics Platform"/>
            <consortium name="The Broad Institute Genome Sequencing Center for Infectious Disease"/>
            <person name="Wu L."/>
            <person name="Ma J."/>
        </authorList>
    </citation>
    <scope>NUCLEOTIDE SEQUENCE [LARGE SCALE GENOMIC DNA]</scope>
    <source>
        <strain evidence="5">JCM 17843</strain>
    </source>
</reference>
<evidence type="ECO:0000256" key="1">
    <source>
        <dbReference type="ARBA" id="ARBA00022741"/>
    </source>
</evidence>
<dbReference type="PANTHER" id="PTHR33359">
    <property type="entry name" value="MOLYBDOPTERIN SYNTHASE SULFUR CARRIER SUBUNIT"/>
    <property type="match status" value="1"/>
</dbReference>
<dbReference type="InterPro" id="IPR044672">
    <property type="entry name" value="MOCS2A"/>
</dbReference>